<dbReference type="Gene3D" id="3.10.450.50">
    <property type="match status" value="1"/>
</dbReference>
<keyword evidence="3" id="KW-0223">Dioxygenase</keyword>
<keyword evidence="6" id="KW-1185">Reference proteome</keyword>
<dbReference type="AlphaFoldDB" id="A0A1B1YTX0"/>
<evidence type="ECO:0000256" key="3">
    <source>
        <dbReference type="ARBA" id="ARBA00022964"/>
    </source>
</evidence>
<organism evidence="5 6">
    <name type="scientific">Immundisolibacter cernigliae</name>
    <dbReference type="NCBI Taxonomy" id="1810504"/>
    <lineage>
        <taxon>Bacteria</taxon>
        <taxon>Pseudomonadati</taxon>
        <taxon>Pseudomonadota</taxon>
        <taxon>Gammaproteobacteria</taxon>
        <taxon>Immundisolibacterales</taxon>
        <taxon>Immundisolibacteraceae</taxon>
        <taxon>Immundisolibacter</taxon>
    </lineage>
</organism>
<dbReference type="EMBL" id="CP014671">
    <property type="protein sequence ID" value="ANX04225.1"/>
    <property type="molecule type" value="Genomic_DNA"/>
</dbReference>
<dbReference type="GO" id="GO:0051213">
    <property type="term" value="F:dioxygenase activity"/>
    <property type="evidence" value="ECO:0007669"/>
    <property type="project" value="UniProtKB-KW"/>
</dbReference>
<evidence type="ECO:0000313" key="5">
    <source>
        <dbReference type="EMBL" id="ANX04225.1"/>
    </source>
</evidence>
<dbReference type="InParanoid" id="A0A1B1YTX0"/>
<protein>
    <recommendedName>
        <fullName evidence="7">Aromatic-ring-hydroxylating dioxygenase subunit beta</fullName>
    </recommendedName>
</protein>
<keyword evidence="4" id="KW-0560">Oxidoreductase</keyword>
<keyword evidence="2" id="KW-0058">Aromatic hydrocarbons catabolism</keyword>
<evidence type="ECO:0000256" key="2">
    <source>
        <dbReference type="ARBA" id="ARBA00022797"/>
    </source>
</evidence>
<dbReference type="InterPro" id="IPR000391">
    <property type="entry name" value="Rng_hydr_dOase-bsu"/>
</dbReference>
<evidence type="ECO:0000256" key="4">
    <source>
        <dbReference type="ARBA" id="ARBA00023002"/>
    </source>
</evidence>
<reference evidence="6" key="1">
    <citation type="submission" date="2016-03" db="EMBL/GenBank/DDBJ databases">
        <title>Complete genome sequence of Solimmundus cernigliae, representing a novel lineage of polycyclic aromatic hydrocarbon degraders within the Gammaproteobacteria.</title>
        <authorList>
            <person name="Singleton D.R."/>
            <person name="Dickey A.N."/>
            <person name="Scholl E.H."/>
            <person name="Wright F.A."/>
            <person name="Aitken M.D."/>
        </authorList>
    </citation>
    <scope>NUCLEOTIDE SEQUENCE [LARGE SCALE GENOMIC DNA]</scope>
    <source>
        <strain evidence="6">TR3.2</strain>
    </source>
</reference>
<name>A0A1B1YTX0_9GAMM</name>
<proteinExistence type="inferred from homology"/>
<dbReference type="STRING" id="1810504.PG2T_08575"/>
<gene>
    <name evidence="5" type="ORF">PG2T_08575</name>
</gene>
<accession>A0A1B1YTX0</accession>
<dbReference type="SUPFAM" id="SSF54427">
    <property type="entry name" value="NTF2-like"/>
    <property type="match status" value="1"/>
</dbReference>
<dbReference type="InterPro" id="IPR032710">
    <property type="entry name" value="NTF2-like_dom_sf"/>
</dbReference>
<evidence type="ECO:0000313" key="6">
    <source>
        <dbReference type="Proteomes" id="UP000092952"/>
    </source>
</evidence>
<dbReference type="Proteomes" id="UP000092952">
    <property type="component" value="Chromosome"/>
</dbReference>
<dbReference type="RefSeq" id="WP_068804225.1">
    <property type="nucleotide sequence ID" value="NZ_CP014671.1"/>
</dbReference>
<dbReference type="OrthoDB" id="4719230at2"/>
<evidence type="ECO:0000256" key="1">
    <source>
        <dbReference type="ARBA" id="ARBA00009570"/>
    </source>
</evidence>
<evidence type="ECO:0008006" key="7">
    <source>
        <dbReference type="Google" id="ProtNLM"/>
    </source>
</evidence>
<dbReference type="KEGG" id="gbi:PG2T_08575"/>
<sequence>MTQEALQQIDALQTRYIAALDSKDMAAWLDTFASDGSYVCIANENEESGLPLALMMDDCHERLEDRVTYVTKVWAGTFEDYQTRHFVQRIACTPKGGDLYETVSNFTVFYTDSAGNTGTLVCGRYVDQIVLGSGGAKLKSRRAVMDTNVAPRYIVYPI</sequence>
<dbReference type="Pfam" id="PF00866">
    <property type="entry name" value="Ring_hydroxyl_B"/>
    <property type="match status" value="1"/>
</dbReference>
<comment type="similarity">
    <text evidence="1">Belongs to the bacterial ring-hydroxylating dioxygenase beta subunit family.</text>
</comment>